<dbReference type="Pfam" id="PF09250">
    <property type="entry name" value="Prim-Pol"/>
    <property type="match status" value="1"/>
</dbReference>
<protein>
    <submittedName>
        <fullName evidence="3">Bifunctional DNA primase/polymerase</fullName>
    </submittedName>
</protein>
<feature type="region of interest" description="Disordered" evidence="1">
    <location>
        <begin position="370"/>
        <end position="396"/>
    </location>
</feature>
<dbReference type="Proteomes" id="UP001190465">
    <property type="component" value="Chromosome"/>
</dbReference>
<feature type="domain" description="DNA primase/polymerase bifunctional N-terminal" evidence="2">
    <location>
        <begin position="1"/>
        <end position="162"/>
    </location>
</feature>
<evidence type="ECO:0000259" key="2">
    <source>
        <dbReference type="SMART" id="SM00943"/>
    </source>
</evidence>
<organism evidence="3 4">
    <name type="scientific">[Mycobacterium] burgundiense</name>
    <dbReference type="NCBI Taxonomy" id="3064286"/>
    <lineage>
        <taxon>Bacteria</taxon>
        <taxon>Bacillati</taxon>
        <taxon>Actinomycetota</taxon>
        <taxon>Actinomycetes</taxon>
        <taxon>Mycobacteriales</taxon>
        <taxon>Mycobacteriaceae</taxon>
        <taxon>Mycolicibacterium</taxon>
    </lineage>
</organism>
<evidence type="ECO:0000256" key="1">
    <source>
        <dbReference type="SAM" id="MobiDB-lite"/>
    </source>
</evidence>
<accession>A0ABM9LV39</accession>
<dbReference type="SMART" id="SM00943">
    <property type="entry name" value="Prim-Pol"/>
    <property type="match status" value="1"/>
</dbReference>
<evidence type="ECO:0000313" key="3">
    <source>
        <dbReference type="EMBL" id="CAJ1505253.1"/>
    </source>
</evidence>
<dbReference type="SUPFAM" id="SSF56747">
    <property type="entry name" value="Prim-pol domain"/>
    <property type="match status" value="1"/>
</dbReference>
<proteinExistence type="predicted"/>
<dbReference type="RefSeq" id="WP_308482850.1">
    <property type="nucleotide sequence ID" value="NZ_OY726397.1"/>
</dbReference>
<gene>
    <name evidence="3" type="ORF">MU0053_002888</name>
</gene>
<evidence type="ECO:0000313" key="4">
    <source>
        <dbReference type="Proteomes" id="UP001190465"/>
    </source>
</evidence>
<sequence>MPLSPGLKTPTAKQWQLAAALTLADAQARLNKGGNIGVNLASSRMICLDAENATATAAVTAAGFTPTVIPAKAQDSASAKHGGSHTWLRVPDGIDAVTLPSDAMGITLPCGGIIDVLAGRRYAVAPPSRLHEAPGYFYAPAVGGPLDLASDGADIATAPMWLFDRAVPCPPGLEPLHGCLAPKTAYERIEADARSQDLSDRIDAVPWADWLDGDPRLVPTGQVDGCGCEIWHFAGADNIKSATLHENCEQGSGAHIWSGTMIGQLELDGDHLSRLDLSVALRGVSRREAAASVGIELGGGVEPLTPVRPEHYEQSAREAEAVGDTERAALFRRAAMALRSMMPDTGTAAGGEIHGASPIAGGVPATPRLTVLQGGDAAGGEDPEPVPEPEPAAKPKREIKRFQGLVFGEIPQPGEGEIHEYPLPPVPDHVPPVRGARTEFANVFPPLANRKSHETVKHEWVFSATPGLSQVAAAADSRGVSRFGMLAALLPRVAAHIPPTVRLAPAGAAAAELPAGPTGLGTSINLYSVLVGPPASGKSVTLAAADALVPDVQMVPVGTGEGILKLFPRAADDEDSDEYVPDGETRIANVGESRSCDSVLLSSDEIDVFVAEMGRQGTKASGLYRQMWMGGDVGNITSDRERHSMVAAHTYRFGIRLGAQPEAVTPMFDETGRGTPQRFLWIGAQRMPRRGAFYPPRLQVEPVYWFDGSPSMLPQTAGTRPVWVVAPPAAVDELLDEEWRSATANVAAADGGYGGLADADRAAAISERHALLQQLKICAVLAVLDGLPQPQDTHWFAAAAIMEVRCRMIFDLVEVAQAAAEEERRKSGNLRGIELAETDAKKRSVSSEMAAKAADKQLQMLQMRFGGKATRGKLGASNLTRSLRNFRDAGIRDLVLRGRVDVIGTGDSMEDVVILRSLNQHEQQAAAPPPPPAPTIGSIA</sequence>
<name>A0ABM9LV39_9MYCO</name>
<reference evidence="3 4" key="1">
    <citation type="submission" date="2023-08" db="EMBL/GenBank/DDBJ databases">
        <authorList>
            <person name="Folkvardsen B D."/>
            <person name="Norman A."/>
        </authorList>
    </citation>
    <scope>NUCLEOTIDE SEQUENCE [LARGE SCALE GENOMIC DNA]</scope>
    <source>
        <strain evidence="3 4">Mu0053</strain>
    </source>
</reference>
<dbReference type="EMBL" id="OY726397">
    <property type="protein sequence ID" value="CAJ1505253.1"/>
    <property type="molecule type" value="Genomic_DNA"/>
</dbReference>
<dbReference type="InterPro" id="IPR015330">
    <property type="entry name" value="DNA_primase/pol_bifunc_N"/>
</dbReference>
<keyword evidence="4" id="KW-1185">Reference proteome</keyword>
<feature type="region of interest" description="Disordered" evidence="1">
    <location>
        <begin position="921"/>
        <end position="940"/>
    </location>
</feature>